<keyword evidence="2 3" id="KW-0732">Signal</keyword>
<gene>
    <name evidence="5" type="ORF">DXT89_09595</name>
    <name evidence="7" type="ORF">GOZ88_13710</name>
    <name evidence="6" type="ORF">GOZ90_10360</name>
</gene>
<comment type="subcellular location">
    <subcellularLocation>
        <location evidence="1">Cell envelope</location>
    </subcellularLocation>
</comment>
<comment type="caution">
    <text evidence="5">The sequence shown here is derived from an EMBL/GenBank/DDBJ whole genome shotgun (WGS) entry which is preliminary data.</text>
</comment>
<accession>A0A368NYS0</accession>
<dbReference type="Pfam" id="PF09375">
    <property type="entry name" value="Peptidase_M75"/>
    <property type="match status" value="1"/>
</dbReference>
<feature type="signal peptide" evidence="3">
    <location>
        <begin position="1"/>
        <end position="27"/>
    </location>
</feature>
<evidence type="ECO:0000313" key="10">
    <source>
        <dbReference type="Proteomes" id="UP000477951"/>
    </source>
</evidence>
<dbReference type="InterPro" id="IPR034984">
    <property type="entry name" value="Imelysin-like_IPPA"/>
</dbReference>
<dbReference type="RefSeq" id="WP_060719690.1">
    <property type="nucleotide sequence ID" value="NZ_CP055265.1"/>
</dbReference>
<dbReference type="EMBL" id="WPHR01000006">
    <property type="protein sequence ID" value="MUZ73084.1"/>
    <property type="molecule type" value="Genomic_DNA"/>
</dbReference>
<evidence type="ECO:0000259" key="4">
    <source>
        <dbReference type="Pfam" id="PF09375"/>
    </source>
</evidence>
<evidence type="ECO:0000313" key="7">
    <source>
        <dbReference type="EMBL" id="MVA57158.1"/>
    </source>
</evidence>
<dbReference type="CDD" id="cd14659">
    <property type="entry name" value="Imelysin-like_IPPA"/>
    <property type="match status" value="1"/>
</dbReference>
<reference evidence="9 10" key="2">
    <citation type="submission" date="2019-12" db="EMBL/GenBank/DDBJ databases">
        <title>Whole-genome sequencing of Allorhizobium vitis.</title>
        <authorList>
            <person name="Gan H.M."/>
            <person name="Szegedi E."/>
            <person name="Burr T."/>
            <person name="Savka M.A."/>
        </authorList>
    </citation>
    <scope>NUCLEOTIDE SEQUENCE [LARGE SCALE GENOMIC DNA]</scope>
    <source>
        <strain evidence="7 9">CG415</strain>
        <strain evidence="6 10">CG516</strain>
    </source>
</reference>
<dbReference type="GO" id="GO:0030313">
    <property type="term" value="C:cell envelope"/>
    <property type="evidence" value="ECO:0007669"/>
    <property type="project" value="UniProtKB-SubCell"/>
</dbReference>
<dbReference type="EMBL" id="WPHU01000005">
    <property type="protein sequence ID" value="MVA57158.1"/>
    <property type="molecule type" value="Genomic_DNA"/>
</dbReference>
<proteinExistence type="predicted"/>
<protein>
    <recommendedName>
        <fullName evidence="4">Imelysin-like domain-containing protein</fullName>
    </recommendedName>
</protein>
<dbReference type="Proteomes" id="UP000436911">
    <property type="component" value="Unassembled WGS sequence"/>
</dbReference>
<evidence type="ECO:0000313" key="5">
    <source>
        <dbReference type="EMBL" id="KAA3528279.1"/>
    </source>
</evidence>
<name>A0A368NYS0_AGRVI</name>
<dbReference type="Gene3D" id="1.20.1420.20">
    <property type="entry name" value="M75 peptidase, HXXE motif"/>
    <property type="match status" value="1"/>
</dbReference>
<organism evidence="5 8">
    <name type="scientific">Agrobacterium vitis</name>
    <name type="common">Rhizobium vitis</name>
    <dbReference type="NCBI Taxonomy" id="373"/>
    <lineage>
        <taxon>Bacteria</taxon>
        <taxon>Pseudomonadati</taxon>
        <taxon>Pseudomonadota</taxon>
        <taxon>Alphaproteobacteria</taxon>
        <taxon>Hyphomicrobiales</taxon>
        <taxon>Rhizobiaceae</taxon>
        <taxon>Rhizobium/Agrobacterium group</taxon>
        <taxon>Agrobacterium</taxon>
    </lineage>
</organism>
<dbReference type="Proteomes" id="UP000440716">
    <property type="component" value="Unassembled WGS sequence"/>
</dbReference>
<evidence type="ECO:0000256" key="2">
    <source>
        <dbReference type="ARBA" id="ARBA00022729"/>
    </source>
</evidence>
<reference evidence="5 8" key="1">
    <citation type="submission" date="2018-08" db="EMBL/GenBank/DDBJ databases">
        <title>Genome sequencing of Agrobacterium vitis strain ICMP 10754.</title>
        <authorList>
            <person name="Visnovsky S.B."/>
            <person name="Pitman A.R."/>
        </authorList>
    </citation>
    <scope>NUCLEOTIDE SEQUENCE [LARGE SCALE GENOMIC DNA]</scope>
    <source>
        <strain evidence="5 8">ICMP 10754</strain>
    </source>
</reference>
<feature type="domain" description="Imelysin-like" evidence="4">
    <location>
        <begin position="54"/>
        <end position="346"/>
    </location>
</feature>
<sequence length="374" mass="39872">MSLANRSGFLLTLTLCLSAIQPLALRAQDAAPHASALQTEAVAGVMEKTVDGFIRPGYRTFLDKAKALHAGMNTLCTTPSDTSVKAAKDGFEQAVRAWARIEIVRVGPVIEENRFEHILFYPDRKGLALKQIQGAIASNDDSFTKPEALHEKSVAIQGLGALEYVLYGTGSETLNQADGAFRCRYGAAIAGNIENMAGELSSLWEAPGGIQAAWKQPGPDNDVFRTPSEAVTGLLGILVHGTETVRDERIETFFKGAGGRIAPKQAIFWRSGLTFVSMQENLTGLKQLLNDTGAANLLPEGKRGVIVTINTLADRLIQTTQSITPDIEAAVGQPDNRKKLVSLLDDSRSMITDLSDGLGGGVGLSAGFSFADGD</sequence>
<evidence type="ECO:0000313" key="6">
    <source>
        <dbReference type="EMBL" id="MUZ73084.1"/>
    </source>
</evidence>
<dbReference type="InterPro" id="IPR038352">
    <property type="entry name" value="Imelysin_sf"/>
</dbReference>
<dbReference type="AlphaFoldDB" id="A0A368NYS0"/>
<evidence type="ECO:0000256" key="3">
    <source>
        <dbReference type="SAM" id="SignalP"/>
    </source>
</evidence>
<feature type="chain" id="PRO_5044074471" description="Imelysin-like domain-containing protein" evidence="3">
    <location>
        <begin position="28"/>
        <end position="374"/>
    </location>
</feature>
<dbReference type="GeneID" id="60681295"/>
<dbReference type="EMBL" id="QUSG01000004">
    <property type="protein sequence ID" value="KAA3528279.1"/>
    <property type="molecule type" value="Genomic_DNA"/>
</dbReference>
<dbReference type="OrthoDB" id="5729110at2"/>
<evidence type="ECO:0000256" key="1">
    <source>
        <dbReference type="ARBA" id="ARBA00004196"/>
    </source>
</evidence>
<dbReference type="InterPro" id="IPR018976">
    <property type="entry name" value="Imelysin-like"/>
</dbReference>
<evidence type="ECO:0000313" key="9">
    <source>
        <dbReference type="Proteomes" id="UP000440716"/>
    </source>
</evidence>
<evidence type="ECO:0000313" key="8">
    <source>
        <dbReference type="Proteomes" id="UP000436911"/>
    </source>
</evidence>
<dbReference type="Proteomes" id="UP000477951">
    <property type="component" value="Unassembled WGS sequence"/>
</dbReference>